<protein>
    <submittedName>
        <fullName evidence="1">Uncharacterized protein</fullName>
    </submittedName>
</protein>
<evidence type="ECO:0000313" key="2">
    <source>
        <dbReference type="Proteomes" id="UP000886501"/>
    </source>
</evidence>
<keyword evidence="2" id="KW-1185">Reference proteome</keyword>
<gene>
    <name evidence="1" type="ORF">BDM02DRAFT_3260356</name>
</gene>
<evidence type="ECO:0000313" key="1">
    <source>
        <dbReference type="EMBL" id="KAF9649512.1"/>
    </source>
</evidence>
<reference evidence="1" key="2">
    <citation type="journal article" date="2020" name="Nat. Commun.">
        <title>Large-scale genome sequencing of mycorrhizal fungi provides insights into the early evolution of symbiotic traits.</title>
        <authorList>
            <person name="Miyauchi S."/>
            <person name="Kiss E."/>
            <person name="Kuo A."/>
            <person name="Drula E."/>
            <person name="Kohler A."/>
            <person name="Sanchez-Garcia M."/>
            <person name="Morin E."/>
            <person name="Andreopoulos B."/>
            <person name="Barry K.W."/>
            <person name="Bonito G."/>
            <person name="Buee M."/>
            <person name="Carver A."/>
            <person name="Chen C."/>
            <person name="Cichocki N."/>
            <person name="Clum A."/>
            <person name="Culley D."/>
            <person name="Crous P.W."/>
            <person name="Fauchery L."/>
            <person name="Girlanda M."/>
            <person name="Hayes R.D."/>
            <person name="Keri Z."/>
            <person name="LaButti K."/>
            <person name="Lipzen A."/>
            <person name="Lombard V."/>
            <person name="Magnuson J."/>
            <person name="Maillard F."/>
            <person name="Murat C."/>
            <person name="Nolan M."/>
            <person name="Ohm R.A."/>
            <person name="Pangilinan J."/>
            <person name="Pereira M.F."/>
            <person name="Perotto S."/>
            <person name="Peter M."/>
            <person name="Pfister S."/>
            <person name="Riley R."/>
            <person name="Sitrit Y."/>
            <person name="Stielow J.B."/>
            <person name="Szollosi G."/>
            <person name="Zifcakova L."/>
            <person name="Stursova M."/>
            <person name="Spatafora J.W."/>
            <person name="Tedersoo L."/>
            <person name="Vaario L.M."/>
            <person name="Yamada A."/>
            <person name="Yan M."/>
            <person name="Wang P."/>
            <person name="Xu J."/>
            <person name="Bruns T."/>
            <person name="Baldrian P."/>
            <person name="Vilgalys R."/>
            <person name="Dunand C."/>
            <person name="Henrissat B."/>
            <person name="Grigoriev I.V."/>
            <person name="Hibbett D."/>
            <person name="Nagy L.G."/>
            <person name="Martin F.M."/>
        </authorList>
    </citation>
    <scope>NUCLEOTIDE SEQUENCE</scope>
    <source>
        <strain evidence="1">P2</strain>
    </source>
</reference>
<sequence length="252" mass="27698">MKGFNLTPSNSSLRAASEFNSFKRSAKGFSLKKASLTFHKSVNLTSRRSHDGFTPNSTPPAPSTPVRASTRVPECPYGGDVICISREDSFDTSSADEISPDELRTLSGSSYASSYSSSSSSCHLPPEIDDQLLSPVDEALDEHDPRRGSQLSMVSSWVDHHLQELDLSYDEDGIYEIEIVTTADGFPLRRDSFILPPGETFQSYQRKRNLPVVPVKQPPRSSRPLPCTPPASPGPNSQSRRIRPLPPPPSPW</sequence>
<organism evidence="1 2">
    <name type="scientific">Thelephora ganbajun</name>
    <name type="common">Ganba fungus</name>
    <dbReference type="NCBI Taxonomy" id="370292"/>
    <lineage>
        <taxon>Eukaryota</taxon>
        <taxon>Fungi</taxon>
        <taxon>Dikarya</taxon>
        <taxon>Basidiomycota</taxon>
        <taxon>Agaricomycotina</taxon>
        <taxon>Agaricomycetes</taxon>
        <taxon>Thelephorales</taxon>
        <taxon>Thelephoraceae</taxon>
        <taxon>Thelephora</taxon>
    </lineage>
</organism>
<proteinExistence type="predicted"/>
<dbReference type="Proteomes" id="UP000886501">
    <property type="component" value="Unassembled WGS sequence"/>
</dbReference>
<dbReference type="EMBL" id="MU117997">
    <property type="protein sequence ID" value="KAF9649512.1"/>
    <property type="molecule type" value="Genomic_DNA"/>
</dbReference>
<accession>A0ACB6ZIU9</accession>
<comment type="caution">
    <text evidence="1">The sequence shown here is derived from an EMBL/GenBank/DDBJ whole genome shotgun (WGS) entry which is preliminary data.</text>
</comment>
<reference evidence="1" key="1">
    <citation type="submission" date="2019-10" db="EMBL/GenBank/DDBJ databases">
        <authorList>
            <consortium name="DOE Joint Genome Institute"/>
            <person name="Kuo A."/>
            <person name="Miyauchi S."/>
            <person name="Kiss E."/>
            <person name="Drula E."/>
            <person name="Kohler A."/>
            <person name="Sanchez-Garcia M."/>
            <person name="Andreopoulos B."/>
            <person name="Barry K.W."/>
            <person name="Bonito G."/>
            <person name="Buee M."/>
            <person name="Carver A."/>
            <person name="Chen C."/>
            <person name="Cichocki N."/>
            <person name="Clum A."/>
            <person name="Culley D."/>
            <person name="Crous P.W."/>
            <person name="Fauchery L."/>
            <person name="Girlanda M."/>
            <person name="Hayes R."/>
            <person name="Keri Z."/>
            <person name="Labutti K."/>
            <person name="Lipzen A."/>
            <person name="Lombard V."/>
            <person name="Magnuson J."/>
            <person name="Maillard F."/>
            <person name="Morin E."/>
            <person name="Murat C."/>
            <person name="Nolan M."/>
            <person name="Ohm R."/>
            <person name="Pangilinan J."/>
            <person name="Pereira M."/>
            <person name="Perotto S."/>
            <person name="Peter M."/>
            <person name="Riley R."/>
            <person name="Sitrit Y."/>
            <person name="Stielow B."/>
            <person name="Szollosi G."/>
            <person name="Zifcakova L."/>
            <person name="Stursova M."/>
            <person name="Spatafora J.W."/>
            <person name="Tedersoo L."/>
            <person name="Vaario L.-M."/>
            <person name="Yamada A."/>
            <person name="Yan M."/>
            <person name="Wang P."/>
            <person name="Xu J."/>
            <person name="Bruns T."/>
            <person name="Baldrian P."/>
            <person name="Vilgalys R."/>
            <person name="Henrissat B."/>
            <person name="Grigoriev I.V."/>
            <person name="Hibbett D."/>
            <person name="Nagy L.G."/>
            <person name="Martin F.M."/>
        </authorList>
    </citation>
    <scope>NUCLEOTIDE SEQUENCE</scope>
    <source>
        <strain evidence="1">P2</strain>
    </source>
</reference>
<name>A0ACB6ZIU9_THEGA</name>